<keyword evidence="2" id="KW-1185">Reference proteome</keyword>
<accession>A0ABQ5WBS5</accession>
<dbReference type="RefSeq" id="WP_284342629.1">
    <property type="nucleotide sequence ID" value="NZ_BSNS01000023.1"/>
</dbReference>
<reference evidence="2" key="1">
    <citation type="journal article" date="2019" name="Int. J. Syst. Evol. Microbiol.">
        <title>The Global Catalogue of Microorganisms (GCM) 10K type strain sequencing project: providing services to taxonomists for standard genome sequencing and annotation.</title>
        <authorList>
            <consortium name="The Broad Institute Genomics Platform"/>
            <consortium name="The Broad Institute Genome Sequencing Center for Infectious Disease"/>
            <person name="Wu L."/>
            <person name="Ma J."/>
        </authorList>
    </citation>
    <scope>NUCLEOTIDE SEQUENCE [LARGE SCALE GENOMIC DNA]</scope>
    <source>
        <strain evidence="2">NBRC 112416</strain>
    </source>
</reference>
<organism evidence="1 2">
    <name type="scientific">Devosia nitrariae</name>
    <dbReference type="NCBI Taxonomy" id="2071872"/>
    <lineage>
        <taxon>Bacteria</taxon>
        <taxon>Pseudomonadati</taxon>
        <taxon>Pseudomonadota</taxon>
        <taxon>Alphaproteobacteria</taxon>
        <taxon>Hyphomicrobiales</taxon>
        <taxon>Devosiaceae</taxon>
        <taxon>Devosia</taxon>
    </lineage>
</organism>
<sequence length="144" mass="16601">MSKPPRLPWRRSSDDRPDDYQADLPIDRIAWARMFRATSGEKRWVWSACVGDFNDHGRCLGKQECADAATLAVWQLKRRDDLARNLPRNEPFEIDLDGPTETLEDYLFIIDFRWGERLMHGTAPPHIAETHAVLSRTLLKRAGG</sequence>
<dbReference type="EMBL" id="BSNS01000023">
    <property type="protein sequence ID" value="GLQ57236.1"/>
    <property type="molecule type" value="Genomic_DNA"/>
</dbReference>
<evidence type="ECO:0000313" key="1">
    <source>
        <dbReference type="EMBL" id="GLQ57236.1"/>
    </source>
</evidence>
<name>A0ABQ5WBS5_9HYPH</name>
<gene>
    <name evidence="1" type="ORF">GCM10010862_44950</name>
</gene>
<evidence type="ECO:0000313" key="2">
    <source>
        <dbReference type="Proteomes" id="UP001156691"/>
    </source>
</evidence>
<dbReference type="Proteomes" id="UP001156691">
    <property type="component" value="Unassembled WGS sequence"/>
</dbReference>
<protein>
    <submittedName>
        <fullName evidence="1">Uncharacterized protein</fullName>
    </submittedName>
</protein>
<proteinExistence type="predicted"/>
<comment type="caution">
    <text evidence="1">The sequence shown here is derived from an EMBL/GenBank/DDBJ whole genome shotgun (WGS) entry which is preliminary data.</text>
</comment>